<organism evidence="2 3">
    <name type="scientific">Streptomyces tubbatahanensis</name>
    <dbReference type="NCBI Taxonomy" id="2923272"/>
    <lineage>
        <taxon>Bacteria</taxon>
        <taxon>Bacillati</taxon>
        <taxon>Actinomycetota</taxon>
        <taxon>Actinomycetes</taxon>
        <taxon>Kitasatosporales</taxon>
        <taxon>Streptomycetaceae</taxon>
        <taxon>Streptomyces</taxon>
    </lineage>
</organism>
<feature type="chain" id="PRO_5046132166" evidence="1">
    <location>
        <begin position="22"/>
        <end position="420"/>
    </location>
</feature>
<evidence type="ECO:0000256" key="1">
    <source>
        <dbReference type="SAM" id="SignalP"/>
    </source>
</evidence>
<gene>
    <name evidence="2" type="ORF">MMF93_26065</name>
</gene>
<dbReference type="RefSeq" id="WP_242755292.1">
    <property type="nucleotide sequence ID" value="NZ_CP093846.1"/>
</dbReference>
<protein>
    <submittedName>
        <fullName evidence="2">Extracellular solute-binding protein</fullName>
    </submittedName>
</protein>
<dbReference type="InterPro" id="IPR050490">
    <property type="entry name" value="Bact_solute-bd_prot1"/>
</dbReference>
<dbReference type="Proteomes" id="UP001202244">
    <property type="component" value="Chromosome"/>
</dbReference>
<dbReference type="Gene3D" id="3.40.190.10">
    <property type="entry name" value="Periplasmic binding protein-like II"/>
    <property type="match status" value="1"/>
</dbReference>
<proteinExistence type="predicted"/>
<dbReference type="PANTHER" id="PTHR43649">
    <property type="entry name" value="ARABINOSE-BINDING PROTEIN-RELATED"/>
    <property type="match status" value="1"/>
</dbReference>
<evidence type="ECO:0000313" key="2">
    <source>
        <dbReference type="EMBL" id="UNS99529.1"/>
    </source>
</evidence>
<feature type="signal peptide" evidence="1">
    <location>
        <begin position="1"/>
        <end position="21"/>
    </location>
</feature>
<dbReference type="Pfam" id="PF01547">
    <property type="entry name" value="SBP_bac_1"/>
    <property type="match status" value="1"/>
</dbReference>
<keyword evidence="3" id="KW-1185">Reference proteome</keyword>
<keyword evidence="1" id="KW-0732">Signal</keyword>
<dbReference type="PROSITE" id="PS51257">
    <property type="entry name" value="PROKAR_LIPOPROTEIN"/>
    <property type="match status" value="1"/>
</dbReference>
<dbReference type="SUPFAM" id="SSF53850">
    <property type="entry name" value="Periplasmic binding protein-like II"/>
    <property type="match status" value="1"/>
</dbReference>
<dbReference type="InterPro" id="IPR006059">
    <property type="entry name" value="SBP"/>
</dbReference>
<sequence length="420" mass="45726">MNKRAVAAGAAALAMALSVTACGGDSGSSGDKNTIKLVAADYGDKKSNASKIYWDSVVKDFEKQNKDIKVEVQVINWNDIDKQVKTMIQSGNVPDLLQTGGYADKVADDLLYKADEVLSPKTKKNLIPSFAEAGEVDGTQYGIPWVSSTRVLFYNKEVFKKAGIKTPPKTWDELAEAAEKIKKSKAADTPYALPLGPEEAQGESLIWELGNGGGYTDSSGKYTLDSKKNVETFDWLQDNLVKPGLTYSNPASTDRKTAFADFAAGKAGMLNGHPSLVQMAKAGKVDYGVTTIPGKDGPLKTTLGVADWMMAFKDGGKQEQIKKFLDFVYSKKMLKFDEMYNFMPVTKDALETMQSNGKHKDLQPFFDELDGARFYPLGDPAWDIVSAEMKKTGGKAAKEDPKKILGDLQKKAEEAAANTK</sequence>
<dbReference type="EMBL" id="CP093846">
    <property type="protein sequence ID" value="UNS99529.1"/>
    <property type="molecule type" value="Genomic_DNA"/>
</dbReference>
<name>A0ABY3XYB5_9ACTN</name>
<dbReference type="PANTHER" id="PTHR43649:SF30">
    <property type="entry name" value="ABC TRANSPORTER SUBSTRATE-BINDING PROTEIN"/>
    <property type="match status" value="1"/>
</dbReference>
<evidence type="ECO:0000313" key="3">
    <source>
        <dbReference type="Proteomes" id="UP001202244"/>
    </source>
</evidence>
<accession>A0ABY3XYB5</accession>
<reference evidence="2 3" key="1">
    <citation type="journal article" date="2023" name="Microbiol. Spectr.">
        <title>Synergy between Genome Mining, Metabolomics, and Bioinformatics Uncovers Antibacterial Chlorinated Carbazole Alkaloids and Their Biosynthetic Gene Cluster from Streptomyces tubbatahanensis sp. nov., a Novel Actinomycete Isolated from Sulu Sea, Philippines.</title>
        <authorList>
            <person name="Tenebro C.P."/>
            <person name="Trono D.J.V.L."/>
            <person name="Balida L.A.P."/>
            <person name="Bayog L.K.A."/>
            <person name="Bruna J.R."/>
            <person name="Sabido E.M."/>
            <person name="Caspe D.P.C."/>
            <person name="de Los Santos E.L.C."/>
            <person name="Saludes J.P."/>
            <person name="Dalisay D.S."/>
        </authorList>
    </citation>
    <scope>NUCLEOTIDE SEQUENCE [LARGE SCALE GENOMIC DNA]</scope>
    <source>
        <strain evidence="2 3">DSD3025</strain>
    </source>
</reference>